<dbReference type="Proteomes" id="UP000798808">
    <property type="component" value="Unassembled WGS sequence"/>
</dbReference>
<evidence type="ECO:0000256" key="2">
    <source>
        <dbReference type="ARBA" id="ARBA00010065"/>
    </source>
</evidence>
<dbReference type="InterPro" id="IPR004563">
    <property type="entry name" value="Apolipo_AcylTrfase"/>
</dbReference>
<dbReference type="Pfam" id="PF20154">
    <property type="entry name" value="LNT_N"/>
    <property type="match status" value="1"/>
</dbReference>
<keyword evidence="5 9" id="KW-0812">Transmembrane</keyword>
<gene>
    <name evidence="11" type="primary">lnt</name>
    <name evidence="11" type="ORF">E1163_00580</name>
</gene>
<organism evidence="11 12">
    <name type="scientific">Fulvivirga kasyanovii</name>
    <dbReference type="NCBI Taxonomy" id="396812"/>
    <lineage>
        <taxon>Bacteria</taxon>
        <taxon>Pseudomonadati</taxon>
        <taxon>Bacteroidota</taxon>
        <taxon>Cytophagia</taxon>
        <taxon>Cytophagales</taxon>
        <taxon>Fulvivirgaceae</taxon>
        <taxon>Fulvivirga</taxon>
    </lineage>
</organism>
<evidence type="ECO:0000313" key="11">
    <source>
        <dbReference type="EMBL" id="MTI23436.1"/>
    </source>
</evidence>
<dbReference type="HAMAP" id="MF_01148">
    <property type="entry name" value="Lnt"/>
    <property type="match status" value="1"/>
</dbReference>
<proteinExistence type="inferred from homology"/>
<dbReference type="SUPFAM" id="SSF56317">
    <property type="entry name" value="Carbon-nitrogen hydrolase"/>
    <property type="match status" value="1"/>
</dbReference>
<evidence type="ECO:0000256" key="3">
    <source>
        <dbReference type="ARBA" id="ARBA00022475"/>
    </source>
</evidence>
<evidence type="ECO:0000256" key="9">
    <source>
        <dbReference type="SAM" id="Phobius"/>
    </source>
</evidence>
<feature type="transmembrane region" description="Helical" evidence="9">
    <location>
        <begin position="87"/>
        <end position="103"/>
    </location>
</feature>
<evidence type="ECO:0000256" key="6">
    <source>
        <dbReference type="ARBA" id="ARBA00022989"/>
    </source>
</evidence>
<dbReference type="PANTHER" id="PTHR38686">
    <property type="entry name" value="APOLIPOPROTEIN N-ACYLTRANSFERASE"/>
    <property type="match status" value="1"/>
</dbReference>
<dbReference type="EMBL" id="SMLW01000170">
    <property type="protein sequence ID" value="MTI23436.1"/>
    <property type="molecule type" value="Genomic_DNA"/>
</dbReference>
<evidence type="ECO:0000256" key="7">
    <source>
        <dbReference type="ARBA" id="ARBA00023136"/>
    </source>
</evidence>
<keyword evidence="4" id="KW-0808">Transferase</keyword>
<evidence type="ECO:0000256" key="4">
    <source>
        <dbReference type="ARBA" id="ARBA00022679"/>
    </source>
</evidence>
<dbReference type="InterPro" id="IPR036526">
    <property type="entry name" value="C-N_Hydrolase_sf"/>
</dbReference>
<evidence type="ECO:0000256" key="8">
    <source>
        <dbReference type="ARBA" id="ARBA00023315"/>
    </source>
</evidence>
<protein>
    <submittedName>
        <fullName evidence="11">Apolipoprotein N-acyltransferase</fullName>
    </submittedName>
</protein>
<feature type="transmembrane region" description="Helical" evidence="9">
    <location>
        <begin position="165"/>
        <end position="183"/>
    </location>
</feature>
<evidence type="ECO:0000259" key="10">
    <source>
        <dbReference type="PROSITE" id="PS50263"/>
    </source>
</evidence>
<feature type="non-terminal residue" evidence="11">
    <location>
        <position position="492"/>
    </location>
</feature>
<dbReference type="InterPro" id="IPR003010">
    <property type="entry name" value="C-N_Hydrolase"/>
</dbReference>
<dbReference type="Pfam" id="PF00795">
    <property type="entry name" value="CN_hydrolase"/>
    <property type="match status" value="1"/>
</dbReference>
<name>A0ABW9RHJ6_9BACT</name>
<feature type="non-terminal residue" evidence="11">
    <location>
        <position position="1"/>
    </location>
</feature>
<dbReference type="PROSITE" id="PS50263">
    <property type="entry name" value="CN_HYDROLASE"/>
    <property type="match status" value="1"/>
</dbReference>
<feature type="transmembrane region" description="Helical" evidence="9">
    <location>
        <begin position="29"/>
        <end position="47"/>
    </location>
</feature>
<keyword evidence="7 9" id="KW-0472">Membrane</keyword>
<keyword evidence="12" id="KW-1185">Reference proteome</keyword>
<feature type="transmembrane region" description="Helical" evidence="9">
    <location>
        <begin position="134"/>
        <end position="153"/>
    </location>
</feature>
<comment type="subcellular location">
    <subcellularLocation>
        <location evidence="1">Cell membrane</location>
        <topology evidence="1">Multi-pass membrane protein</topology>
    </subcellularLocation>
</comment>
<sequence>FSLTPFLFIAFIPLLFIIDRQTSIKRSWAHAYLAFFIWTVGTMYWIGNTKIDFQGFVIIAIAWILIPLFQSLPFLVFAWAKKKVDQVYIWYLLPLIWVSYEYLHSSWQLAFTWLHLGFGLSPVPWFIQFYEYTGYLGGSLVIVLLNVMIFNAIKAYGSISFKRNLSMTTGVIAILILANLLLYPQPKKGSASIKAAIVQSNADPYEVLDKHSLKRQVGTLQRLLLPLKGKGVDLVVLSEGYLRTSPLAPLVLNNVDEQPAIKEIKKISKEINAPILVGFIGFKLFDSKAVAPSSALSTGDGRYFSAYNGAMLVAHDKATQMQMKNNLVPFMERIPYLDQLSFFEKFKLQLNQAKNSYEKDDEINVFEYKHLRIGTLICLDALFPGYSSHFINKKANIMAVIANDSWAGNTSGYLQNAQYASVVASSLRRDVVRCATTGKSMFVDKSGSKRKVTSWDEEVVIMDNMRLLEESTFYAYAKDWLGLLSAVVSGIF</sequence>
<dbReference type="Gene3D" id="3.60.110.10">
    <property type="entry name" value="Carbon-nitrogen hydrolase"/>
    <property type="match status" value="1"/>
</dbReference>
<keyword evidence="6 9" id="KW-1133">Transmembrane helix</keyword>
<keyword evidence="8" id="KW-0012">Acyltransferase</keyword>
<feature type="transmembrane region" description="Helical" evidence="9">
    <location>
        <begin position="6"/>
        <end position="22"/>
    </location>
</feature>
<feature type="domain" description="CN hydrolase" evidence="10">
    <location>
        <begin position="193"/>
        <end position="467"/>
    </location>
</feature>
<evidence type="ECO:0000256" key="1">
    <source>
        <dbReference type="ARBA" id="ARBA00004651"/>
    </source>
</evidence>
<reference evidence="11 12" key="1">
    <citation type="submission" date="2019-02" db="EMBL/GenBank/DDBJ databases">
        <authorList>
            <person name="Goldberg S.R."/>
            <person name="Haltli B.A."/>
            <person name="Correa H."/>
            <person name="Russell K.G."/>
        </authorList>
    </citation>
    <scope>NUCLEOTIDE SEQUENCE [LARGE SCALE GENOMIC DNA]</scope>
    <source>
        <strain evidence="11 12">JCM 16186</strain>
    </source>
</reference>
<comment type="similarity">
    <text evidence="2">Belongs to the CN hydrolase family. Apolipoprotein N-acyltransferase subfamily.</text>
</comment>
<accession>A0ABW9RHJ6</accession>
<dbReference type="InterPro" id="IPR045378">
    <property type="entry name" value="LNT_N"/>
</dbReference>
<evidence type="ECO:0000256" key="5">
    <source>
        <dbReference type="ARBA" id="ARBA00022692"/>
    </source>
</evidence>
<keyword evidence="3" id="KW-1003">Cell membrane</keyword>
<comment type="caution">
    <text evidence="11">The sequence shown here is derived from an EMBL/GenBank/DDBJ whole genome shotgun (WGS) entry which is preliminary data.</text>
</comment>
<dbReference type="PANTHER" id="PTHR38686:SF1">
    <property type="entry name" value="APOLIPOPROTEIN N-ACYLTRANSFERASE"/>
    <property type="match status" value="1"/>
</dbReference>
<evidence type="ECO:0000313" key="12">
    <source>
        <dbReference type="Proteomes" id="UP000798808"/>
    </source>
</evidence>
<dbReference type="NCBIfam" id="TIGR00546">
    <property type="entry name" value="lnt"/>
    <property type="match status" value="1"/>
</dbReference>
<feature type="transmembrane region" description="Helical" evidence="9">
    <location>
        <begin position="53"/>
        <end position="80"/>
    </location>
</feature>